<evidence type="ECO:0000256" key="3">
    <source>
        <dbReference type="PROSITE-ProRule" id="PRU01282"/>
    </source>
</evidence>
<dbReference type="NCBIfam" id="TIGR01617">
    <property type="entry name" value="arsC_related"/>
    <property type="match status" value="1"/>
</dbReference>
<comment type="caution">
    <text evidence="4">The sequence shown here is derived from an EMBL/GenBank/DDBJ whole genome shotgun (WGS) entry which is preliminary data.</text>
</comment>
<dbReference type="InterPro" id="IPR006504">
    <property type="entry name" value="Tscrpt_reg_Spx/MgsR"/>
</dbReference>
<dbReference type="Gene3D" id="3.40.30.10">
    <property type="entry name" value="Glutaredoxin"/>
    <property type="match status" value="1"/>
</dbReference>
<evidence type="ECO:0000256" key="2">
    <source>
        <dbReference type="ARBA" id="ARBA00023284"/>
    </source>
</evidence>
<dbReference type="InterPro" id="IPR036249">
    <property type="entry name" value="Thioredoxin-like_sf"/>
</dbReference>
<dbReference type="CDD" id="cd03036">
    <property type="entry name" value="ArsC_like"/>
    <property type="match status" value="1"/>
</dbReference>
<accession>A0ABW4NP83</accession>
<dbReference type="InterPro" id="IPR006660">
    <property type="entry name" value="Arsenate_reductase-like"/>
</dbReference>
<proteinExistence type="inferred from homology"/>
<dbReference type="SUPFAM" id="SSF52833">
    <property type="entry name" value="Thioredoxin-like"/>
    <property type="match status" value="1"/>
</dbReference>
<sequence length="118" mass="13556">MLNYYQHPTCSTCRKGRKWLEQHDVAYQAINLIETPPSKEQLAKWIRKSDLPIQRFFNSSGTRYRQLGLKEVVPTLTIEAAAELLSTDGMLIKRPLVTNGSTVTLGFNEDVFEKVWLN</sequence>
<dbReference type="Pfam" id="PF03960">
    <property type="entry name" value="ArsC"/>
    <property type="match status" value="1"/>
</dbReference>
<dbReference type="EMBL" id="JBHUFF010000014">
    <property type="protein sequence ID" value="MFD1799943.1"/>
    <property type="molecule type" value="Genomic_DNA"/>
</dbReference>
<organism evidence="4 5">
    <name type="scientific">Carnobacterium antarcticum</name>
    <dbReference type="NCBI Taxonomy" id="2126436"/>
    <lineage>
        <taxon>Bacteria</taxon>
        <taxon>Bacillati</taxon>
        <taxon>Bacillota</taxon>
        <taxon>Bacilli</taxon>
        <taxon>Lactobacillales</taxon>
        <taxon>Carnobacteriaceae</taxon>
        <taxon>Carnobacterium</taxon>
    </lineage>
</organism>
<comment type="similarity">
    <text evidence="3">Belongs to the ArsC family.</text>
</comment>
<dbReference type="PANTHER" id="PTHR30041:SF8">
    <property type="entry name" value="PROTEIN YFFB"/>
    <property type="match status" value="1"/>
</dbReference>
<dbReference type="PANTHER" id="PTHR30041">
    <property type="entry name" value="ARSENATE REDUCTASE"/>
    <property type="match status" value="1"/>
</dbReference>
<evidence type="ECO:0000313" key="4">
    <source>
        <dbReference type="EMBL" id="MFD1799943.1"/>
    </source>
</evidence>
<dbReference type="Proteomes" id="UP001597285">
    <property type="component" value="Unassembled WGS sequence"/>
</dbReference>
<keyword evidence="2" id="KW-0676">Redox-active center</keyword>
<evidence type="ECO:0000256" key="1">
    <source>
        <dbReference type="ARBA" id="ARBA00023157"/>
    </source>
</evidence>
<dbReference type="RefSeq" id="WP_058919965.1">
    <property type="nucleotide sequence ID" value="NZ_JBHSQC010000015.1"/>
</dbReference>
<reference evidence="5" key="1">
    <citation type="journal article" date="2019" name="Int. J. Syst. Evol. Microbiol.">
        <title>The Global Catalogue of Microorganisms (GCM) 10K type strain sequencing project: providing services to taxonomists for standard genome sequencing and annotation.</title>
        <authorList>
            <consortium name="The Broad Institute Genomics Platform"/>
            <consortium name="The Broad Institute Genome Sequencing Center for Infectious Disease"/>
            <person name="Wu L."/>
            <person name="Ma J."/>
        </authorList>
    </citation>
    <scope>NUCLEOTIDE SEQUENCE [LARGE SCALE GENOMIC DNA]</scope>
    <source>
        <strain evidence="5">KCTC 42143</strain>
    </source>
</reference>
<name>A0ABW4NP83_9LACT</name>
<keyword evidence="5" id="KW-1185">Reference proteome</keyword>
<protein>
    <submittedName>
        <fullName evidence="4">Arsenate reductase family protein</fullName>
    </submittedName>
</protein>
<gene>
    <name evidence="4" type="ORF">ACFSBK_08790</name>
</gene>
<keyword evidence="1" id="KW-1015">Disulfide bond</keyword>
<dbReference type="PROSITE" id="PS51353">
    <property type="entry name" value="ARSC"/>
    <property type="match status" value="1"/>
</dbReference>
<evidence type="ECO:0000313" key="5">
    <source>
        <dbReference type="Proteomes" id="UP001597285"/>
    </source>
</evidence>